<reference evidence="3" key="1">
    <citation type="journal article" date="2021" name="Arch. Microbiol.">
        <title>Methyloradius palustris gen. nov., sp. nov., a methanol-oxidizing bacterium isolated from snow.</title>
        <authorList>
            <person name="Miyadera T."/>
            <person name="Kojima H."/>
            <person name="Fukui M."/>
        </authorList>
    </citation>
    <scope>NUCLEOTIDE SEQUENCE</scope>
    <source>
        <strain evidence="3">Zm11</strain>
    </source>
</reference>
<dbReference type="InterPro" id="IPR025711">
    <property type="entry name" value="PepSY"/>
</dbReference>
<feature type="domain" description="PepSY" evidence="2">
    <location>
        <begin position="29"/>
        <end position="84"/>
    </location>
</feature>
<evidence type="ECO:0000256" key="1">
    <source>
        <dbReference type="SAM" id="SignalP"/>
    </source>
</evidence>
<feature type="signal peptide" evidence="1">
    <location>
        <begin position="1"/>
        <end position="21"/>
    </location>
</feature>
<evidence type="ECO:0000313" key="3">
    <source>
        <dbReference type="EMBL" id="BCM24131.1"/>
    </source>
</evidence>
<dbReference type="AlphaFoldDB" id="A0A8D5JQ41"/>
<name>A0A8D5JQ41_9PROT</name>
<dbReference type="Proteomes" id="UP000826722">
    <property type="component" value="Chromosome"/>
</dbReference>
<dbReference type="KEGG" id="mpau:ZMTM_03900"/>
<dbReference type="Gene3D" id="3.10.450.40">
    <property type="match status" value="2"/>
</dbReference>
<dbReference type="RefSeq" id="WP_221764687.1">
    <property type="nucleotide sequence ID" value="NZ_AP024110.1"/>
</dbReference>
<keyword evidence="4" id="KW-1185">Reference proteome</keyword>
<organism evidence="3 4">
    <name type="scientific">Methyloradius palustris</name>
    <dbReference type="NCBI Taxonomy" id="2778876"/>
    <lineage>
        <taxon>Bacteria</taxon>
        <taxon>Pseudomonadati</taxon>
        <taxon>Pseudomonadota</taxon>
        <taxon>Betaproteobacteria</taxon>
        <taxon>Nitrosomonadales</taxon>
        <taxon>Methylophilaceae</taxon>
        <taxon>Methyloradius</taxon>
    </lineage>
</organism>
<feature type="chain" id="PRO_5034105662" description="PepSY domain-containing protein" evidence="1">
    <location>
        <begin position="22"/>
        <end position="170"/>
    </location>
</feature>
<keyword evidence="1" id="KW-0732">Signal</keyword>
<feature type="domain" description="PepSY" evidence="2">
    <location>
        <begin position="101"/>
        <end position="159"/>
    </location>
</feature>
<dbReference type="EMBL" id="AP024110">
    <property type="protein sequence ID" value="BCM24131.1"/>
    <property type="molecule type" value="Genomic_DNA"/>
</dbReference>
<accession>A0A8D5JQ41</accession>
<sequence length="170" mass="18431">MYKTSIAAIIAGLFVINPAFAAEKFTGKLETAMKAALAKYPGDVISLEAELDNGKAIYEFDIKGADGKEWEVEVDAKTGKILEINLEVVDASDPAFKAKAKITVEEAKKIALALHAGEVVESEFKIEADGDPSYEFDIKTKDGKEWEVEVDAVTGKVVGNQEEVYQIGLD</sequence>
<gene>
    <name evidence="3" type="ORF">ZMTM_03900</name>
</gene>
<proteinExistence type="predicted"/>
<protein>
    <recommendedName>
        <fullName evidence="2">PepSY domain-containing protein</fullName>
    </recommendedName>
</protein>
<dbReference type="Pfam" id="PF03413">
    <property type="entry name" value="PepSY"/>
    <property type="match status" value="2"/>
</dbReference>
<evidence type="ECO:0000313" key="4">
    <source>
        <dbReference type="Proteomes" id="UP000826722"/>
    </source>
</evidence>
<evidence type="ECO:0000259" key="2">
    <source>
        <dbReference type="Pfam" id="PF03413"/>
    </source>
</evidence>